<dbReference type="GO" id="GO:0008725">
    <property type="term" value="F:DNA-3-methyladenine glycosylase activity"/>
    <property type="evidence" value="ECO:0007669"/>
    <property type="project" value="TreeGrafter"/>
</dbReference>
<dbReference type="GO" id="GO:0043916">
    <property type="term" value="F:DNA-7-methylguanine glycosylase activity"/>
    <property type="evidence" value="ECO:0007669"/>
    <property type="project" value="TreeGrafter"/>
</dbReference>
<proteinExistence type="inferred from homology"/>
<evidence type="ECO:0000313" key="8">
    <source>
        <dbReference type="Proteomes" id="UP000178811"/>
    </source>
</evidence>
<feature type="domain" description="HhH-GPD" evidence="6">
    <location>
        <begin position="51"/>
        <end position="204"/>
    </location>
</feature>
<evidence type="ECO:0000256" key="2">
    <source>
        <dbReference type="ARBA" id="ARBA00010817"/>
    </source>
</evidence>
<keyword evidence="5" id="KW-0234">DNA repair</keyword>
<comment type="caution">
    <text evidence="7">The sequence shown here is derived from an EMBL/GenBank/DDBJ whole genome shotgun (WGS) entry which is preliminary data.</text>
</comment>
<dbReference type="FunFam" id="1.10.340.30:FF:000004">
    <property type="entry name" value="DNA-3-methyladenine glycosylase II"/>
    <property type="match status" value="1"/>
</dbReference>
<name>A0A1F6EXE0_9BACT</name>
<dbReference type="Proteomes" id="UP000178811">
    <property type="component" value="Unassembled WGS sequence"/>
</dbReference>
<keyword evidence="4" id="KW-0227">DNA damage</keyword>
<dbReference type="InterPro" id="IPR051912">
    <property type="entry name" value="Alkylbase_DNA_Glycosylase/TA"/>
</dbReference>
<reference evidence="7 8" key="1">
    <citation type="journal article" date="2016" name="Nat. Commun.">
        <title>Thousands of microbial genomes shed light on interconnected biogeochemical processes in an aquifer system.</title>
        <authorList>
            <person name="Anantharaman K."/>
            <person name="Brown C.T."/>
            <person name="Hug L.A."/>
            <person name="Sharon I."/>
            <person name="Castelle C.J."/>
            <person name="Probst A.J."/>
            <person name="Thomas B.C."/>
            <person name="Singh A."/>
            <person name="Wilkins M.J."/>
            <person name="Karaoz U."/>
            <person name="Brodie E.L."/>
            <person name="Williams K.H."/>
            <person name="Hubbard S.S."/>
            <person name="Banfield J.F."/>
        </authorList>
    </citation>
    <scope>NUCLEOTIDE SEQUENCE [LARGE SCALE GENOMIC DNA]</scope>
</reference>
<comment type="similarity">
    <text evidence="2">Belongs to the alkylbase DNA glycosidase AlkA family.</text>
</comment>
<dbReference type="SUPFAM" id="SSF48150">
    <property type="entry name" value="DNA-glycosylase"/>
    <property type="match status" value="1"/>
</dbReference>
<dbReference type="InterPro" id="IPR011257">
    <property type="entry name" value="DNA_glycosylase"/>
</dbReference>
<dbReference type="AlphaFoldDB" id="A0A1F6EXE0"/>
<evidence type="ECO:0000256" key="5">
    <source>
        <dbReference type="ARBA" id="ARBA00023204"/>
    </source>
</evidence>
<evidence type="ECO:0000256" key="3">
    <source>
        <dbReference type="ARBA" id="ARBA00012000"/>
    </source>
</evidence>
<comment type="catalytic activity">
    <reaction evidence="1">
        <text>Hydrolysis of alkylated DNA, releasing 3-methyladenine, 3-methylguanine, 7-methylguanine and 7-methyladenine.</text>
        <dbReference type="EC" id="3.2.2.21"/>
    </reaction>
</comment>
<dbReference type="EMBL" id="MFLW01000018">
    <property type="protein sequence ID" value="OGG78253.1"/>
    <property type="molecule type" value="Genomic_DNA"/>
</dbReference>
<evidence type="ECO:0000259" key="6">
    <source>
        <dbReference type="SMART" id="SM00478"/>
    </source>
</evidence>
<dbReference type="Gene3D" id="1.10.340.30">
    <property type="entry name" value="Hypothetical protein, domain 2"/>
    <property type="match status" value="1"/>
</dbReference>
<dbReference type="InterPro" id="IPR003265">
    <property type="entry name" value="HhH-GPD_domain"/>
</dbReference>
<dbReference type="PANTHER" id="PTHR43003">
    <property type="entry name" value="DNA-3-METHYLADENINE GLYCOSYLASE"/>
    <property type="match status" value="1"/>
</dbReference>
<organism evidence="7 8">
    <name type="scientific">Candidatus Kaiserbacteria bacterium RIFCSPLOWO2_01_FULL_52_12b</name>
    <dbReference type="NCBI Taxonomy" id="1798509"/>
    <lineage>
        <taxon>Bacteria</taxon>
        <taxon>Candidatus Kaiseribacteriota</taxon>
    </lineage>
</organism>
<dbReference type="CDD" id="cd00056">
    <property type="entry name" value="ENDO3c"/>
    <property type="match status" value="1"/>
</dbReference>
<dbReference type="Pfam" id="PF00730">
    <property type="entry name" value="HhH-GPD"/>
    <property type="match status" value="1"/>
</dbReference>
<evidence type="ECO:0000256" key="1">
    <source>
        <dbReference type="ARBA" id="ARBA00000086"/>
    </source>
</evidence>
<dbReference type="GO" id="GO:0006285">
    <property type="term" value="P:base-excision repair, AP site formation"/>
    <property type="evidence" value="ECO:0007669"/>
    <property type="project" value="TreeGrafter"/>
</dbReference>
<dbReference type="GO" id="GO:0032993">
    <property type="term" value="C:protein-DNA complex"/>
    <property type="evidence" value="ECO:0007669"/>
    <property type="project" value="TreeGrafter"/>
</dbReference>
<evidence type="ECO:0000313" key="7">
    <source>
        <dbReference type="EMBL" id="OGG78253.1"/>
    </source>
</evidence>
<dbReference type="Gene3D" id="1.10.1670.40">
    <property type="match status" value="1"/>
</dbReference>
<sequence>MTRRAIALKHFKRVDSRLYRATARHHASLPTELSKKRTRRQLFESLISIVISQQLGTAVADTIFIRVKKACGSNITPESILETPPAALRSAGLSGSKVKTLLAIALSVKNNELDLLSLKRISETDGAERLMRVRGLGPWSVEMFMMFALGRSDVFSAGDLGLIRAMETIYELPKGSSREVLLAISQKWSPHRTYASLLLWATRD</sequence>
<accession>A0A1F6EXE0</accession>
<gene>
    <name evidence="7" type="ORF">A3A36_00115</name>
</gene>
<dbReference type="SMART" id="SM00478">
    <property type="entry name" value="ENDO3c"/>
    <property type="match status" value="1"/>
</dbReference>
<protein>
    <recommendedName>
        <fullName evidence="3">DNA-3-methyladenine glycosylase II</fullName>
        <ecNumber evidence="3">3.2.2.21</ecNumber>
    </recommendedName>
</protein>
<dbReference type="GO" id="GO:0006307">
    <property type="term" value="P:DNA alkylation repair"/>
    <property type="evidence" value="ECO:0007669"/>
    <property type="project" value="TreeGrafter"/>
</dbReference>
<dbReference type="PANTHER" id="PTHR43003:SF5">
    <property type="entry name" value="DNA-3-METHYLADENINE GLYCOSYLASE"/>
    <property type="match status" value="1"/>
</dbReference>
<dbReference type="GO" id="GO:0032131">
    <property type="term" value="F:alkylated DNA binding"/>
    <property type="evidence" value="ECO:0007669"/>
    <property type="project" value="TreeGrafter"/>
</dbReference>
<dbReference type="GO" id="GO:0005737">
    <property type="term" value="C:cytoplasm"/>
    <property type="evidence" value="ECO:0007669"/>
    <property type="project" value="TreeGrafter"/>
</dbReference>
<evidence type="ECO:0000256" key="4">
    <source>
        <dbReference type="ARBA" id="ARBA00022763"/>
    </source>
</evidence>
<dbReference type="EC" id="3.2.2.21" evidence="3"/>